<dbReference type="AlphaFoldDB" id="A0A2T6A7D2"/>
<feature type="transmembrane region" description="Helical" evidence="1">
    <location>
        <begin position="109"/>
        <end position="130"/>
    </location>
</feature>
<proteinExistence type="predicted"/>
<protein>
    <submittedName>
        <fullName evidence="2">Uncharacterized protein</fullName>
    </submittedName>
</protein>
<reference evidence="2 3" key="1">
    <citation type="submission" date="2018-04" db="EMBL/GenBank/DDBJ databases">
        <title>Genomic Encyclopedia of Archaeal and Bacterial Type Strains, Phase II (KMG-II): from individual species to whole genera.</title>
        <authorList>
            <person name="Goeker M."/>
        </authorList>
    </citation>
    <scope>NUCLEOTIDE SEQUENCE [LARGE SCALE GENOMIC DNA]</scope>
    <source>
        <strain evidence="2 3">DSM 21823</strain>
    </source>
</reference>
<feature type="transmembrane region" description="Helical" evidence="1">
    <location>
        <begin position="24"/>
        <end position="42"/>
    </location>
</feature>
<feature type="transmembrane region" description="Helical" evidence="1">
    <location>
        <begin position="48"/>
        <end position="68"/>
    </location>
</feature>
<keyword evidence="3" id="KW-1185">Reference proteome</keyword>
<organism evidence="2 3">
    <name type="scientific">Gemmobacter caeni</name>
    <dbReference type="NCBI Taxonomy" id="589035"/>
    <lineage>
        <taxon>Bacteria</taxon>
        <taxon>Pseudomonadati</taxon>
        <taxon>Pseudomonadota</taxon>
        <taxon>Alphaproteobacteria</taxon>
        <taxon>Rhodobacterales</taxon>
        <taxon>Paracoccaceae</taxon>
        <taxon>Gemmobacter</taxon>
    </lineage>
</organism>
<dbReference type="EMBL" id="QBKP01000037">
    <property type="protein sequence ID" value="PTX39739.1"/>
    <property type="molecule type" value="Genomic_DNA"/>
</dbReference>
<keyword evidence="1" id="KW-0472">Membrane</keyword>
<keyword evidence="1" id="KW-1133">Transmembrane helix</keyword>
<evidence type="ECO:0000256" key="1">
    <source>
        <dbReference type="SAM" id="Phobius"/>
    </source>
</evidence>
<evidence type="ECO:0000313" key="2">
    <source>
        <dbReference type="EMBL" id="PTX39739.1"/>
    </source>
</evidence>
<dbReference type="Proteomes" id="UP000244224">
    <property type="component" value="Unassembled WGS sequence"/>
</dbReference>
<comment type="caution">
    <text evidence="2">The sequence shown here is derived from an EMBL/GenBank/DDBJ whole genome shotgun (WGS) entry which is preliminary data.</text>
</comment>
<gene>
    <name evidence="2" type="ORF">C8N34_1371</name>
</gene>
<keyword evidence="1" id="KW-0812">Transmembrane</keyword>
<name>A0A2T6A7D2_9RHOB</name>
<evidence type="ECO:0000313" key="3">
    <source>
        <dbReference type="Proteomes" id="UP000244224"/>
    </source>
</evidence>
<sequence>MDAKRIKHLEFVTQAIDRMSQNSFVARGWCVTIVSALLAIAIERGEVALALLPILATSVFMAVDTFYLRQERRFRALYNEVRCRDEQEIDFSMQTQVTEPIRSTLKSPIIMLLYGGMVVFALAVAAWIAWSDSEFRRLKTEQETHHDPDA</sequence>
<accession>A0A2T6A7D2</accession>